<dbReference type="EMBL" id="BMAT01013602">
    <property type="protein sequence ID" value="GFS16039.1"/>
    <property type="molecule type" value="Genomic_DNA"/>
</dbReference>
<name>A0AAV4J012_9GAST</name>
<reference evidence="1 2" key="1">
    <citation type="journal article" date="2021" name="Elife">
        <title>Chloroplast acquisition without the gene transfer in kleptoplastic sea slugs, Plakobranchus ocellatus.</title>
        <authorList>
            <person name="Maeda T."/>
            <person name="Takahashi S."/>
            <person name="Yoshida T."/>
            <person name="Shimamura S."/>
            <person name="Takaki Y."/>
            <person name="Nagai Y."/>
            <person name="Toyoda A."/>
            <person name="Suzuki Y."/>
            <person name="Arimoto A."/>
            <person name="Ishii H."/>
            <person name="Satoh N."/>
            <person name="Nishiyama T."/>
            <person name="Hasebe M."/>
            <person name="Maruyama T."/>
            <person name="Minagawa J."/>
            <person name="Obokata J."/>
            <person name="Shigenobu S."/>
        </authorList>
    </citation>
    <scope>NUCLEOTIDE SEQUENCE [LARGE SCALE GENOMIC DNA]</scope>
</reference>
<sequence>MQDKQFQVLPYLSLASGLREGGTLDFSAGRADNCWPISVWQALQASRETSKPELATRIAVTAVAVRIV</sequence>
<dbReference type="AlphaFoldDB" id="A0AAV4J012"/>
<dbReference type="Proteomes" id="UP000762676">
    <property type="component" value="Unassembled WGS sequence"/>
</dbReference>
<gene>
    <name evidence="1" type="ORF">ElyMa_006785100</name>
</gene>
<organism evidence="1 2">
    <name type="scientific">Elysia marginata</name>
    <dbReference type="NCBI Taxonomy" id="1093978"/>
    <lineage>
        <taxon>Eukaryota</taxon>
        <taxon>Metazoa</taxon>
        <taxon>Spiralia</taxon>
        <taxon>Lophotrochozoa</taxon>
        <taxon>Mollusca</taxon>
        <taxon>Gastropoda</taxon>
        <taxon>Heterobranchia</taxon>
        <taxon>Euthyneura</taxon>
        <taxon>Panpulmonata</taxon>
        <taxon>Sacoglossa</taxon>
        <taxon>Placobranchoidea</taxon>
        <taxon>Plakobranchidae</taxon>
        <taxon>Elysia</taxon>
    </lineage>
</organism>
<evidence type="ECO:0000313" key="2">
    <source>
        <dbReference type="Proteomes" id="UP000762676"/>
    </source>
</evidence>
<evidence type="ECO:0000313" key="1">
    <source>
        <dbReference type="EMBL" id="GFS16039.1"/>
    </source>
</evidence>
<protein>
    <submittedName>
        <fullName evidence="1">Uncharacterized protein</fullName>
    </submittedName>
</protein>
<keyword evidence="2" id="KW-1185">Reference proteome</keyword>
<accession>A0AAV4J012</accession>
<comment type="caution">
    <text evidence="1">The sequence shown here is derived from an EMBL/GenBank/DDBJ whole genome shotgun (WGS) entry which is preliminary data.</text>
</comment>
<proteinExistence type="predicted"/>